<proteinExistence type="predicted"/>
<dbReference type="GO" id="GO:0016874">
    <property type="term" value="F:ligase activity"/>
    <property type="evidence" value="ECO:0007669"/>
    <property type="project" value="UniProtKB-KW"/>
</dbReference>
<dbReference type="PANTHER" id="PTHR43813:SF1">
    <property type="entry name" value="ACYL-ACTIVATING ENZYME 16, CHLOROPLASTIC-RELATED"/>
    <property type="match status" value="1"/>
</dbReference>
<keyword evidence="2" id="KW-0436">Ligase</keyword>
<comment type="caution">
    <text evidence="2">The sequence shown here is derived from an EMBL/GenBank/DDBJ whole genome shotgun (WGS) entry which is preliminary data.</text>
</comment>
<dbReference type="InterPro" id="IPR052987">
    <property type="entry name" value="Chloroplast_AMP-bd_Enzymes"/>
</dbReference>
<gene>
    <name evidence="2" type="primary">AAE15_0</name>
    <name evidence="2" type="ORF">CK203_115652</name>
</gene>
<dbReference type="AlphaFoldDB" id="A0A438C931"/>
<evidence type="ECO:0000256" key="1">
    <source>
        <dbReference type="SAM" id="Phobius"/>
    </source>
</evidence>
<name>A0A438C931_VITVI</name>
<feature type="transmembrane region" description="Helical" evidence="1">
    <location>
        <begin position="56"/>
        <end position="74"/>
    </location>
</feature>
<accession>A0A438C931</accession>
<dbReference type="Proteomes" id="UP000288805">
    <property type="component" value="Unassembled WGS sequence"/>
</dbReference>
<sequence length="139" mass="16460">MLPSWHAYERASEYFIFTHGIEQVYTTVPNLKEDLRRYQPQYLISVPLVYETLYRVHYFCLISVVNSFMVYEYMIKHSKAILVVPTVSFSVHCFKFLFIFCSSGIQKQISTSSTVRKLVALTFIRISLAYMELKRIYEV</sequence>
<keyword evidence="1" id="KW-1133">Transmembrane helix</keyword>
<dbReference type="PANTHER" id="PTHR43813">
    <property type="entry name" value="ACYL-ACTIVATING ENZYME 16, CHLOROPLASTIC-RELATED"/>
    <property type="match status" value="1"/>
</dbReference>
<keyword evidence="1" id="KW-0812">Transmembrane</keyword>
<feature type="transmembrane region" description="Helical" evidence="1">
    <location>
        <begin position="81"/>
        <end position="100"/>
    </location>
</feature>
<organism evidence="2 3">
    <name type="scientific">Vitis vinifera</name>
    <name type="common">Grape</name>
    <dbReference type="NCBI Taxonomy" id="29760"/>
    <lineage>
        <taxon>Eukaryota</taxon>
        <taxon>Viridiplantae</taxon>
        <taxon>Streptophyta</taxon>
        <taxon>Embryophyta</taxon>
        <taxon>Tracheophyta</taxon>
        <taxon>Spermatophyta</taxon>
        <taxon>Magnoliopsida</taxon>
        <taxon>eudicotyledons</taxon>
        <taxon>Gunneridae</taxon>
        <taxon>Pentapetalae</taxon>
        <taxon>rosids</taxon>
        <taxon>Vitales</taxon>
        <taxon>Vitaceae</taxon>
        <taxon>Viteae</taxon>
        <taxon>Vitis</taxon>
    </lineage>
</organism>
<dbReference type="EMBL" id="QGNW01002439">
    <property type="protein sequence ID" value="RVW19740.1"/>
    <property type="molecule type" value="Genomic_DNA"/>
</dbReference>
<protein>
    <submittedName>
        <fullName evidence="2">Long-chain-fatty-acid--[acyl-carrier-protein] ligase AEE15, chloroplastic</fullName>
    </submittedName>
</protein>
<reference evidence="2 3" key="1">
    <citation type="journal article" date="2018" name="PLoS Genet.">
        <title>Population sequencing reveals clonal diversity and ancestral inbreeding in the grapevine cultivar Chardonnay.</title>
        <authorList>
            <person name="Roach M.J."/>
            <person name="Johnson D.L."/>
            <person name="Bohlmann J."/>
            <person name="van Vuuren H.J."/>
            <person name="Jones S.J."/>
            <person name="Pretorius I.S."/>
            <person name="Schmidt S.A."/>
            <person name="Borneman A.R."/>
        </authorList>
    </citation>
    <scope>NUCLEOTIDE SEQUENCE [LARGE SCALE GENOMIC DNA]</scope>
    <source>
        <strain evidence="3">cv. Chardonnay</strain>
        <tissue evidence="2">Leaf</tissue>
    </source>
</reference>
<keyword evidence="1" id="KW-0472">Membrane</keyword>
<evidence type="ECO:0000313" key="3">
    <source>
        <dbReference type="Proteomes" id="UP000288805"/>
    </source>
</evidence>
<evidence type="ECO:0000313" key="2">
    <source>
        <dbReference type="EMBL" id="RVW19740.1"/>
    </source>
</evidence>